<keyword evidence="2" id="KW-1185">Reference proteome</keyword>
<organism evidence="1 2">
    <name type="scientific">Pseudooceanicola albus</name>
    <dbReference type="NCBI Taxonomy" id="2692189"/>
    <lineage>
        <taxon>Bacteria</taxon>
        <taxon>Pseudomonadati</taxon>
        <taxon>Pseudomonadota</taxon>
        <taxon>Alphaproteobacteria</taxon>
        <taxon>Rhodobacterales</taxon>
        <taxon>Paracoccaceae</taxon>
        <taxon>Pseudooceanicola</taxon>
    </lineage>
</organism>
<accession>A0A6L7GBP7</accession>
<evidence type="ECO:0000313" key="1">
    <source>
        <dbReference type="EMBL" id="MXN21007.1"/>
    </source>
</evidence>
<dbReference type="RefSeq" id="WP_160897125.1">
    <property type="nucleotide sequence ID" value="NZ_WUMU01000040.1"/>
</dbReference>
<comment type="caution">
    <text evidence="1">The sequence shown here is derived from an EMBL/GenBank/DDBJ whole genome shotgun (WGS) entry which is preliminary data.</text>
</comment>
<reference evidence="1 2" key="1">
    <citation type="submission" date="2019-12" db="EMBL/GenBank/DDBJ databases">
        <authorList>
            <person name="Li M."/>
        </authorList>
    </citation>
    <scope>NUCLEOTIDE SEQUENCE [LARGE SCALE GENOMIC DNA]</scope>
    <source>
        <strain evidence="1 2">GBMRC 2024</strain>
    </source>
</reference>
<name>A0A6L7GBP7_9RHOB</name>
<sequence length="239" mass="25910">MQLLSAAIHAPERPGNLLCLPPLEEGGWSFSILGRGGQGVFHGEGNPRASAIFDGLLRQSGQSGCAIALTGSKLPQVRQHHFEGQNWAFASLQQAPERMLEDLLEAASEGRGQAGAVSGVIRHYLDRAPEFVLCNGRDSFVFSCGGLFAAGAVGHYDSGAHPTVYLSTTPFGDHVWERLPEGCLIHFVDGCEASRQDTGFRLNETARKAMQRDVVQNSVELAQRTSRHERLQAASWWSG</sequence>
<evidence type="ECO:0000313" key="2">
    <source>
        <dbReference type="Proteomes" id="UP000477911"/>
    </source>
</evidence>
<dbReference type="Proteomes" id="UP000477911">
    <property type="component" value="Unassembled WGS sequence"/>
</dbReference>
<dbReference type="AlphaFoldDB" id="A0A6L7GBP7"/>
<gene>
    <name evidence="1" type="ORF">GR170_24580</name>
</gene>
<proteinExistence type="predicted"/>
<protein>
    <submittedName>
        <fullName evidence="1">Uncharacterized protein</fullName>
    </submittedName>
</protein>
<dbReference type="EMBL" id="WUMU01000040">
    <property type="protein sequence ID" value="MXN21007.1"/>
    <property type="molecule type" value="Genomic_DNA"/>
</dbReference>